<feature type="transmembrane region" description="Helical" evidence="8">
    <location>
        <begin position="100"/>
        <end position="125"/>
    </location>
</feature>
<evidence type="ECO:0000256" key="6">
    <source>
        <dbReference type="ARBA" id="ARBA00022989"/>
    </source>
</evidence>
<dbReference type="STRING" id="1122133.SAMN02745157_2886"/>
<dbReference type="RefSeq" id="WP_073053823.1">
    <property type="nucleotide sequence ID" value="NZ_FQUP01000002.1"/>
</dbReference>
<feature type="transmembrane region" description="Helical" evidence="8">
    <location>
        <begin position="174"/>
        <end position="198"/>
    </location>
</feature>
<proteinExistence type="inferred from homology"/>
<evidence type="ECO:0000256" key="1">
    <source>
        <dbReference type="ARBA" id="ARBA00004651"/>
    </source>
</evidence>
<comment type="subcellular location">
    <subcellularLocation>
        <location evidence="1">Cell membrane</location>
        <topology evidence="1">Multi-pass membrane protein</topology>
    </subcellularLocation>
</comment>
<feature type="transmembrane region" description="Helical" evidence="8">
    <location>
        <begin position="5"/>
        <end position="23"/>
    </location>
</feature>
<dbReference type="PRINTS" id="PR00758">
    <property type="entry name" value="ARSENICPUMP"/>
</dbReference>
<gene>
    <name evidence="10" type="ORF">SAMN02745157_2886</name>
</gene>
<dbReference type="EMBL" id="FQUP01000002">
    <property type="protein sequence ID" value="SHF74016.1"/>
    <property type="molecule type" value="Genomic_DNA"/>
</dbReference>
<dbReference type="Proteomes" id="UP000184485">
    <property type="component" value="Unassembled WGS sequence"/>
</dbReference>
<dbReference type="GO" id="GO:0005886">
    <property type="term" value="C:plasma membrane"/>
    <property type="evidence" value="ECO:0007669"/>
    <property type="project" value="UniProtKB-SubCell"/>
</dbReference>
<feature type="transmembrane region" description="Helical" evidence="8">
    <location>
        <begin position="137"/>
        <end position="154"/>
    </location>
</feature>
<evidence type="ECO:0000313" key="11">
    <source>
        <dbReference type="Proteomes" id="UP000184485"/>
    </source>
</evidence>
<evidence type="ECO:0000256" key="5">
    <source>
        <dbReference type="ARBA" id="ARBA00022692"/>
    </source>
</evidence>
<name>A0A1M5E490_9HYPH</name>
<protein>
    <submittedName>
        <fullName evidence="10">Arsenical pump membrane protein</fullName>
    </submittedName>
</protein>
<keyword evidence="5 8" id="KW-0812">Transmembrane</keyword>
<dbReference type="InterPro" id="IPR004680">
    <property type="entry name" value="Cit_transptr-like_dom"/>
</dbReference>
<feature type="transmembrane region" description="Helical" evidence="8">
    <location>
        <begin position="243"/>
        <end position="261"/>
    </location>
</feature>
<dbReference type="Pfam" id="PF03600">
    <property type="entry name" value="CitMHS"/>
    <property type="match status" value="1"/>
</dbReference>
<organism evidence="10 11">
    <name type="scientific">Kaistia soli DSM 19436</name>
    <dbReference type="NCBI Taxonomy" id="1122133"/>
    <lineage>
        <taxon>Bacteria</taxon>
        <taxon>Pseudomonadati</taxon>
        <taxon>Pseudomonadota</taxon>
        <taxon>Alphaproteobacteria</taxon>
        <taxon>Hyphomicrobiales</taxon>
        <taxon>Kaistiaceae</taxon>
        <taxon>Kaistia</taxon>
    </lineage>
</organism>
<evidence type="ECO:0000256" key="8">
    <source>
        <dbReference type="SAM" id="Phobius"/>
    </source>
</evidence>
<evidence type="ECO:0000256" key="3">
    <source>
        <dbReference type="ARBA" id="ARBA00022448"/>
    </source>
</evidence>
<feature type="transmembrane region" description="Helical" evidence="8">
    <location>
        <begin position="219"/>
        <end position="237"/>
    </location>
</feature>
<feature type="domain" description="Citrate transporter-like" evidence="9">
    <location>
        <begin position="20"/>
        <end position="345"/>
    </location>
</feature>
<keyword evidence="6 8" id="KW-1133">Transmembrane helix</keyword>
<evidence type="ECO:0000259" key="9">
    <source>
        <dbReference type="Pfam" id="PF03600"/>
    </source>
</evidence>
<evidence type="ECO:0000256" key="4">
    <source>
        <dbReference type="ARBA" id="ARBA00022475"/>
    </source>
</evidence>
<evidence type="ECO:0000313" key="10">
    <source>
        <dbReference type="EMBL" id="SHF74016.1"/>
    </source>
</evidence>
<comment type="similarity">
    <text evidence="2">Belongs to the CitM (TC 2.A.11) transporter family.</text>
</comment>
<dbReference type="CDD" id="cd01118">
    <property type="entry name" value="ArsB_permease"/>
    <property type="match status" value="1"/>
</dbReference>
<dbReference type="PANTHER" id="PTHR43302">
    <property type="entry name" value="TRANSPORTER ARSB-RELATED"/>
    <property type="match status" value="1"/>
</dbReference>
<dbReference type="InterPro" id="IPR000802">
    <property type="entry name" value="Arsenical_pump_ArsB"/>
</dbReference>
<sequence length="417" mass="43277">MSSHFAVWIIAAIATAGVILRPFSLPEAVWSVSGAALLVILGLLSVPDALIGIRKGTDVYLFLIGMMTLAELARKEGLFDWLATIAVRHARGSGIRLFSLVYIVGIVVTVFLSNDATAVVLTPAVYAAARAADAEPLPYLLICAFIANAASFVLPISNPANLVIYGSQMPTLPVWLATFGPASIVAIALTFLSLRFVLRSSLPKTIGTDIAPVRLSRGGFLAAIGIGVTAALLLLASALGWELGLPTFIAGLLTACFILIGSRQSPWPVVKDISWSVLPLVAGLFVLVEALQTTGVIDALATLTQHFAAQSVSWTAAGAGVVVALVCNLINNLPAGLIAGSTVAAGQLPTPITNAVLVSVDLGPNLSVTGSLATILWLVALRREGQTVGAWRFLKMGVVVMPPALIGALLALHLFAG</sequence>
<dbReference type="OrthoDB" id="9774335at2"/>
<feature type="transmembrane region" description="Helical" evidence="8">
    <location>
        <begin position="393"/>
        <end position="416"/>
    </location>
</feature>
<feature type="transmembrane region" description="Helical" evidence="8">
    <location>
        <begin position="362"/>
        <end position="381"/>
    </location>
</feature>
<feature type="transmembrane region" description="Helical" evidence="8">
    <location>
        <begin position="273"/>
        <end position="291"/>
    </location>
</feature>
<dbReference type="AlphaFoldDB" id="A0A1M5E490"/>
<keyword evidence="4" id="KW-1003">Cell membrane</keyword>
<evidence type="ECO:0000256" key="7">
    <source>
        <dbReference type="ARBA" id="ARBA00023136"/>
    </source>
</evidence>
<reference evidence="10 11" key="1">
    <citation type="submission" date="2016-11" db="EMBL/GenBank/DDBJ databases">
        <authorList>
            <person name="Jaros S."/>
            <person name="Januszkiewicz K."/>
            <person name="Wedrychowicz H."/>
        </authorList>
    </citation>
    <scope>NUCLEOTIDE SEQUENCE [LARGE SCALE GENOMIC DNA]</scope>
    <source>
        <strain evidence="10 11">DSM 19436</strain>
    </source>
</reference>
<evidence type="ECO:0000256" key="2">
    <source>
        <dbReference type="ARBA" id="ARBA00009843"/>
    </source>
</evidence>
<keyword evidence="11" id="KW-1185">Reference proteome</keyword>
<keyword evidence="3" id="KW-0813">Transport</keyword>
<accession>A0A1M5E490</accession>
<feature type="transmembrane region" description="Helical" evidence="8">
    <location>
        <begin position="29"/>
        <end position="46"/>
    </location>
</feature>
<feature type="transmembrane region" description="Helical" evidence="8">
    <location>
        <begin position="337"/>
        <end position="356"/>
    </location>
</feature>
<dbReference type="PANTHER" id="PTHR43302:SF5">
    <property type="entry name" value="TRANSPORTER ARSB-RELATED"/>
    <property type="match status" value="1"/>
</dbReference>
<feature type="transmembrane region" description="Helical" evidence="8">
    <location>
        <begin position="311"/>
        <end position="330"/>
    </location>
</feature>
<dbReference type="GO" id="GO:0015105">
    <property type="term" value="F:arsenite transmembrane transporter activity"/>
    <property type="evidence" value="ECO:0007669"/>
    <property type="project" value="InterPro"/>
</dbReference>
<keyword evidence="7 8" id="KW-0472">Membrane</keyword>